<dbReference type="Proteomes" id="UP000007488">
    <property type="component" value="Chromosome"/>
</dbReference>
<dbReference type="PANTHER" id="PTHR24421">
    <property type="entry name" value="NITRATE/NITRITE SENSOR PROTEIN NARX-RELATED"/>
    <property type="match status" value="1"/>
</dbReference>
<evidence type="ECO:0000256" key="6">
    <source>
        <dbReference type="SAM" id="Phobius"/>
    </source>
</evidence>
<evidence type="ECO:0000256" key="2">
    <source>
        <dbReference type="ARBA" id="ARBA00012438"/>
    </source>
</evidence>
<evidence type="ECO:0000256" key="1">
    <source>
        <dbReference type="ARBA" id="ARBA00000085"/>
    </source>
</evidence>
<dbReference type="SMART" id="SM00387">
    <property type="entry name" value="HATPase_c"/>
    <property type="match status" value="1"/>
</dbReference>
<keyword evidence="3" id="KW-0808">Transferase</keyword>
<evidence type="ECO:0000256" key="4">
    <source>
        <dbReference type="ARBA" id="ARBA00022777"/>
    </source>
</evidence>
<evidence type="ECO:0000259" key="7">
    <source>
        <dbReference type="SMART" id="SM00387"/>
    </source>
</evidence>
<dbReference type="GO" id="GO:0016020">
    <property type="term" value="C:membrane"/>
    <property type="evidence" value="ECO:0007669"/>
    <property type="project" value="InterPro"/>
</dbReference>
<dbReference type="Pfam" id="PF02518">
    <property type="entry name" value="HATPase_c"/>
    <property type="match status" value="1"/>
</dbReference>
<keyword evidence="4 8" id="KW-0418">Kinase</keyword>
<feature type="transmembrane region" description="Helical" evidence="6">
    <location>
        <begin position="119"/>
        <end position="137"/>
    </location>
</feature>
<dbReference type="Pfam" id="PF07730">
    <property type="entry name" value="HisKA_3"/>
    <property type="match status" value="1"/>
</dbReference>
<evidence type="ECO:0000313" key="9">
    <source>
        <dbReference type="Proteomes" id="UP000007488"/>
    </source>
</evidence>
<keyword evidence="6" id="KW-0472">Membrane</keyword>
<keyword evidence="5" id="KW-0902">Two-component regulatory system</keyword>
<dbReference type="InterPro" id="IPR036890">
    <property type="entry name" value="HATPase_C_sf"/>
</dbReference>
<feature type="transmembrane region" description="Helical" evidence="6">
    <location>
        <begin position="272"/>
        <end position="298"/>
    </location>
</feature>
<comment type="catalytic activity">
    <reaction evidence="1">
        <text>ATP + protein L-histidine = ADP + protein N-phospho-L-histidine.</text>
        <dbReference type="EC" id="2.7.13.3"/>
    </reaction>
</comment>
<feature type="transmembrane region" description="Helical" evidence="6">
    <location>
        <begin position="240"/>
        <end position="260"/>
    </location>
</feature>
<name>F0T1C4_SYNGF</name>
<dbReference type="eggNOG" id="COG4585">
    <property type="taxonomic scope" value="Bacteria"/>
</dbReference>
<dbReference type="Gene3D" id="3.30.565.10">
    <property type="entry name" value="Histidine kinase-like ATPase, C-terminal domain"/>
    <property type="match status" value="1"/>
</dbReference>
<reference evidence="9" key="2">
    <citation type="submission" date="2011-02" db="EMBL/GenBank/DDBJ databases">
        <title>The complete genome of Syntrophobotulus glycolicus DSM 8271.</title>
        <authorList>
            <person name="Lucas S."/>
            <person name="Copeland A."/>
            <person name="Lapidus A."/>
            <person name="Bruce D."/>
            <person name="Goodwin L."/>
            <person name="Pitluck S."/>
            <person name="Kyrpides N."/>
            <person name="Mavromatis K."/>
            <person name="Pagani I."/>
            <person name="Ivanova N."/>
            <person name="Mikhailova N."/>
            <person name="Chertkov O."/>
            <person name="Held B."/>
            <person name="Detter J.C."/>
            <person name="Tapia R."/>
            <person name="Han C."/>
            <person name="Land M."/>
            <person name="Hauser L."/>
            <person name="Markowitz V."/>
            <person name="Cheng J.-F."/>
            <person name="Hugenholtz P."/>
            <person name="Woyke T."/>
            <person name="Wu D."/>
            <person name="Spring S."/>
            <person name="Schroeder M."/>
            <person name="Brambilla E."/>
            <person name="Klenk H.-P."/>
            <person name="Eisen J.A."/>
        </authorList>
    </citation>
    <scope>NUCLEOTIDE SEQUENCE [LARGE SCALE GENOMIC DNA]</scope>
    <source>
        <strain evidence="9">DSM 8271 / FlGlyR</strain>
    </source>
</reference>
<organism evidence="8 9">
    <name type="scientific">Syntrophobotulus glycolicus (strain DSM 8271 / FlGlyR)</name>
    <dbReference type="NCBI Taxonomy" id="645991"/>
    <lineage>
        <taxon>Bacteria</taxon>
        <taxon>Bacillati</taxon>
        <taxon>Bacillota</taxon>
        <taxon>Clostridia</taxon>
        <taxon>Eubacteriales</taxon>
        <taxon>Desulfitobacteriaceae</taxon>
        <taxon>Syntrophobotulus</taxon>
    </lineage>
</organism>
<feature type="transmembrane region" description="Helical" evidence="6">
    <location>
        <begin position="7"/>
        <end position="30"/>
    </location>
</feature>
<keyword evidence="6" id="KW-0812">Transmembrane</keyword>
<keyword evidence="6" id="KW-1133">Transmembrane helix</keyword>
<sequence length="780" mass="89723">MGDLKRVFAFSASAMILFSLYYLLSVIINIPYIGICVKKNQTGIWQITNVDKLGWAEQHGIKTGDIVSLIDEIQPSNYPTVLQYNAIERAKTLVISKNHESMVFNVSNNMTPKQVQYDIVIPLFLFGILSSFSFFLYLKKGNDESSRILILFFLTIGLSYISAGASSRMDIVGISINRITFSLIPLLFVEFLIAYFKRYGFILYNRKYLYIFYIGNGLLFSINLFFQIFGLYLLDIRYCFLANFIIETFLCLHILTTRYIRYRNTIHGSVFAIIIVGVILAFFPFIFLVGLPSLVFGIELIPGALGAVFIVFIPIVFFYLITANSLFDIDFIINRIRYYCIISLIPTSGYLWFLFYLAKRFTFVQRVQVGIVTYIGIIAFLYAKEELDLSLRSKLFREKFNFQASLNRFSQNITKVMKVSDLEEQLITEVREVLSVKSISLLELDLTDSDYSLLIKTGTQDVPKLTILEWLENNVHLISVGDLIDIDNGVLLTVSQEKNKYHFLWIRGKINRTHYNQDERVWLKTISFYVSVVYENLHMIEGLIDKLEEAVSQKDTARPWVSRLLFSLSEKERRRLASDLHDSVLQEQILWYRKLQIISSDDRLPIDLREELNKIAEGLLDVTHEIRITCNDLFPSLLNESRIVDAIRNLIADAQLRTDYVVNFNATDFSLDLDYEHILAIYRIVQELLANAAKHSKATEINITLDNSNGLLALNYHDNGIGMDLQSMEFTSNHMGLSGIKERVSSLGGETRIYSTLGESFEVSIWMDLDTNFVATEQVI</sequence>
<reference evidence="8 9" key="1">
    <citation type="journal article" date="2011" name="Stand. Genomic Sci.">
        <title>Complete genome sequence of Syntrophobotulus glycolicus type strain (FlGlyR).</title>
        <authorList>
            <person name="Han C."/>
            <person name="Mwirichia R."/>
            <person name="Chertkov O."/>
            <person name="Held B."/>
            <person name="Lapidus A."/>
            <person name="Nolan M."/>
            <person name="Lucas S."/>
            <person name="Hammon N."/>
            <person name="Deshpande S."/>
            <person name="Cheng J.F."/>
            <person name="Tapia R."/>
            <person name="Goodwin L."/>
            <person name="Pitluck S."/>
            <person name="Huntemann M."/>
            <person name="Liolios K."/>
            <person name="Ivanova N."/>
            <person name="Pagani I."/>
            <person name="Mavromatis K."/>
            <person name="Ovchinikova G."/>
            <person name="Pati A."/>
            <person name="Chen A."/>
            <person name="Palaniappan K."/>
            <person name="Land M."/>
            <person name="Hauser L."/>
            <person name="Brambilla E.M."/>
            <person name="Rohde M."/>
            <person name="Spring S."/>
            <person name="Sikorski J."/>
            <person name="Goker M."/>
            <person name="Woyke T."/>
            <person name="Bristow J."/>
            <person name="Eisen J.A."/>
            <person name="Markowitz V."/>
            <person name="Hugenholtz P."/>
            <person name="Kyrpides N.C."/>
            <person name="Klenk H.P."/>
            <person name="Detter J.C."/>
        </authorList>
    </citation>
    <scope>NUCLEOTIDE SEQUENCE [LARGE SCALE GENOMIC DNA]</scope>
    <source>
        <strain evidence="9">DSM 8271 / FlGlyR</strain>
    </source>
</reference>
<proteinExistence type="predicted"/>
<feature type="transmembrane region" description="Helical" evidence="6">
    <location>
        <begin position="179"/>
        <end position="196"/>
    </location>
</feature>
<dbReference type="CDD" id="cd16917">
    <property type="entry name" value="HATPase_UhpB-NarQ-NarX-like"/>
    <property type="match status" value="1"/>
</dbReference>
<dbReference type="RefSeq" id="WP_013624059.1">
    <property type="nucleotide sequence ID" value="NC_015172.1"/>
</dbReference>
<dbReference type="InterPro" id="IPR011712">
    <property type="entry name" value="Sig_transdc_His_kin_sub3_dim/P"/>
</dbReference>
<evidence type="ECO:0000313" key="8">
    <source>
        <dbReference type="EMBL" id="ADY55188.1"/>
    </source>
</evidence>
<evidence type="ECO:0000256" key="3">
    <source>
        <dbReference type="ARBA" id="ARBA00022679"/>
    </source>
</evidence>
<keyword evidence="9" id="KW-1185">Reference proteome</keyword>
<feature type="transmembrane region" description="Helical" evidence="6">
    <location>
        <begin position="338"/>
        <end position="357"/>
    </location>
</feature>
<accession>F0T1C4</accession>
<dbReference type="SUPFAM" id="SSF55874">
    <property type="entry name" value="ATPase domain of HSP90 chaperone/DNA topoisomerase II/histidine kinase"/>
    <property type="match status" value="1"/>
</dbReference>
<dbReference type="PANTHER" id="PTHR24421:SF60">
    <property type="entry name" value="SENSOR HISTIDINE KINASE COMP"/>
    <property type="match status" value="1"/>
</dbReference>
<evidence type="ECO:0000256" key="5">
    <source>
        <dbReference type="ARBA" id="ARBA00023012"/>
    </source>
</evidence>
<dbReference type="InterPro" id="IPR050482">
    <property type="entry name" value="Sensor_HK_TwoCompSys"/>
</dbReference>
<dbReference type="EMBL" id="CP002547">
    <property type="protein sequence ID" value="ADY55188.1"/>
    <property type="molecule type" value="Genomic_DNA"/>
</dbReference>
<feature type="transmembrane region" description="Helical" evidence="6">
    <location>
        <begin position="208"/>
        <end position="234"/>
    </location>
</feature>
<dbReference type="OrthoDB" id="9781904at2"/>
<dbReference type="HOGENOM" id="CLU_021465_0_0_9"/>
<feature type="transmembrane region" description="Helical" evidence="6">
    <location>
        <begin position="304"/>
        <end position="326"/>
    </location>
</feature>
<dbReference type="STRING" id="645991.Sgly_0838"/>
<gene>
    <name evidence="8" type="ordered locus">Sgly_0838</name>
</gene>
<dbReference type="KEGG" id="sgy:Sgly_0838"/>
<dbReference type="AlphaFoldDB" id="F0T1C4"/>
<feature type="transmembrane region" description="Helical" evidence="6">
    <location>
        <begin position="149"/>
        <end position="167"/>
    </location>
</feature>
<protein>
    <recommendedName>
        <fullName evidence="2">histidine kinase</fullName>
        <ecNumber evidence="2">2.7.13.3</ecNumber>
    </recommendedName>
</protein>
<feature type="domain" description="Histidine kinase/HSP90-like ATPase" evidence="7">
    <location>
        <begin position="676"/>
        <end position="771"/>
    </location>
</feature>
<dbReference type="GO" id="GO:0046983">
    <property type="term" value="F:protein dimerization activity"/>
    <property type="evidence" value="ECO:0007669"/>
    <property type="project" value="InterPro"/>
</dbReference>
<dbReference type="EC" id="2.7.13.3" evidence="2"/>
<dbReference type="InterPro" id="IPR003594">
    <property type="entry name" value="HATPase_dom"/>
</dbReference>
<dbReference type="GO" id="GO:0000155">
    <property type="term" value="F:phosphorelay sensor kinase activity"/>
    <property type="evidence" value="ECO:0007669"/>
    <property type="project" value="InterPro"/>
</dbReference>